<evidence type="ECO:0000256" key="2">
    <source>
        <dbReference type="ARBA" id="ARBA00023295"/>
    </source>
</evidence>
<gene>
    <name evidence="5" type="primary">LOC116198065</name>
</gene>
<dbReference type="GO" id="GO:0009251">
    <property type="term" value="P:glucan catabolic process"/>
    <property type="evidence" value="ECO:0007669"/>
    <property type="project" value="TreeGrafter"/>
</dbReference>
<keyword evidence="4" id="KW-1185">Reference proteome</keyword>
<accession>A0A6P8CS88</accession>
<dbReference type="AlphaFoldDB" id="A0A6P8CS88"/>
<dbReference type="InterPro" id="IPR002772">
    <property type="entry name" value="Glyco_hydro_3_C"/>
</dbReference>
<feature type="domain" description="Glycoside hydrolase family 3 C-terminal" evidence="3">
    <location>
        <begin position="37"/>
        <end position="247"/>
    </location>
</feature>
<dbReference type="FunFam" id="3.40.50.1700:FF:000002">
    <property type="entry name" value="Glycosyl hydrolase family protein"/>
    <property type="match status" value="1"/>
</dbReference>
<keyword evidence="2" id="KW-0326">Glycosidase</keyword>
<sequence>SPLLHCRSESGRRSGNWADVPAQLHREISREAVRKSLVLLKNGKDPEKPLLPLDKNARKILVAGTHADDLGYQCGAWTVRWIGDSGRTTIGTTILDAIKQTVGPESEVIFEQCPLVDTLSAHDFAFAIVAVGETPYAEYISSKTELVIPSDLADMICSVADRVPTLLALITGRPIELKPEMLEKIDALVAAWLPQTEGNGITDVVFGDYDFMGRLPVSWFKRLDQLPMDPGAALYDPLFPFGFGLTYNAKMKTNSI</sequence>
<dbReference type="Gene3D" id="3.40.50.1700">
    <property type="entry name" value="Glycoside hydrolase family 3 C-terminal domain"/>
    <property type="match status" value="1"/>
</dbReference>
<protein>
    <submittedName>
        <fullName evidence="5">Uncharacterized protein LOC116198065</fullName>
    </submittedName>
</protein>
<dbReference type="InterPro" id="IPR051915">
    <property type="entry name" value="Cellulose_Degrad_GH3"/>
</dbReference>
<dbReference type="PANTHER" id="PTHR30620:SF33">
    <property type="entry name" value="BETA-D-GLUCAN EXOHYDROLASE-LIKE PROTEIN-RELATED"/>
    <property type="match status" value="1"/>
</dbReference>
<evidence type="ECO:0000256" key="1">
    <source>
        <dbReference type="ARBA" id="ARBA00022801"/>
    </source>
</evidence>
<reference evidence="4" key="1">
    <citation type="journal article" date="2020" name="Plant Biotechnol. J.">
        <title>The pomegranate (Punica granatum L.) draft genome dissects genetic divergence between soft- and hard-seeded cultivars.</title>
        <authorList>
            <person name="Luo X."/>
            <person name="Li H."/>
            <person name="Wu Z."/>
            <person name="Yao W."/>
            <person name="Zhao P."/>
            <person name="Cao D."/>
            <person name="Yu H."/>
            <person name="Li K."/>
            <person name="Poudel K."/>
            <person name="Zhao D."/>
            <person name="Zhang F."/>
            <person name="Xia X."/>
            <person name="Chen L."/>
            <person name="Wang Q."/>
            <person name="Jing D."/>
            <person name="Cao S."/>
        </authorList>
    </citation>
    <scope>NUCLEOTIDE SEQUENCE [LARGE SCALE GENOMIC DNA]</scope>
    <source>
        <strain evidence="4">cv. Tunisia</strain>
    </source>
</reference>
<dbReference type="Pfam" id="PF01915">
    <property type="entry name" value="Glyco_hydro_3_C"/>
    <property type="match status" value="1"/>
</dbReference>
<organism evidence="4 5">
    <name type="scientific">Punica granatum</name>
    <name type="common">Pomegranate</name>
    <dbReference type="NCBI Taxonomy" id="22663"/>
    <lineage>
        <taxon>Eukaryota</taxon>
        <taxon>Viridiplantae</taxon>
        <taxon>Streptophyta</taxon>
        <taxon>Embryophyta</taxon>
        <taxon>Tracheophyta</taxon>
        <taxon>Spermatophyta</taxon>
        <taxon>Magnoliopsida</taxon>
        <taxon>eudicotyledons</taxon>
        <taxon>Gunneridae</taxon>
        <taxon>Pentapetalae</taxon>
        <taxon>rosids</taxon>
        <taxon>malvids</taxon>
        <taxon>Myrtales</taxon>
        <taxon>Lythraceae</taxon>
        <taxon>Punica</taxon>
    </lineage>
</organism>
<feature type="non-terminal residue" evidence="5">
    <location>
        <position position="1"/>
    </location>
</feature>
<dbReference type="PANTHER" id="PTHR30620">
    <property type="entry name" value="PERIPLASMIC BETA-GLUCOSIDASE-RELATED"/>
    <property type="match status" value="1"/>
</dbReference>
<evidence type="ECO:0000313" key="4">
    <source>
        <dbReference type="Proteomes" id="UP000515151"/>
    </source>
</evidence>
<dbReference type="RefSeq" id="XP_031384241.1">
    <property type="nucleotide sequence ID" value="XM_031528381.1"/>
</dbReference>
<dbReference type="Proteomes" id="UP000515151">
    <property type="component" value="Chromosome 2"/>
</dbReference>
<reference evidence="5" key="2">
    <citation type="submission" date="2025-08" db="UniProtKB">
        <authorList>
            <consortium name="RefSeq"/>
        </authorList>
    </citation>
    <scope>IDENTIFICATION</scope>
    <source>
        <tissue evidence="5">Leaf</tissue>
    </source>
</reference>
<dbReference type="SUPFAM" id="SSF52279">
    <property type="entry name" value="Beta-D-glucan exohydrolase, C-terminal domain"/>
    <property type="match status" value="1"/>
</dbReference>
<dbReference type="GO" id="GO:0008422">
    <property type="term" value="F:beta-glucosidase activity"/>
    <property type="evidence" value="ECO:0007669"/>
    <property type="project" value="TreeGrafter"/>
</dbReference>
<name>A0A6P8CS88_PUNGR</name>
<keyword evidence="1" id="KW-0378">Hydrolase</keyword>
<evidence type="ECO:0000313" key="5">
    <source>
        <dbReference type="RefSeq" id="XP_031384241.1"/>
    </source>
</evidence>
<dbReference type="OrthoDB" id="416222at2759"/>
<dbReference type="GeneID" id="116198065"/>
<dbReference type="InterPro" id="IPR036881">
    <property type="entry name" value="Glyco_hydro_3_C_sf"/>
</dbReference>
<proteinExistence type="predicted"/>
<evidence type="ECO:0000259" key="3">
    <source>
        <dbReference type="Pfam" id="PF01915"/>
    </source>
</evidence>